<dbReference type="OrthoDB" id="674805at2759"/>
<sequence length="65" mass="7313">MLLSTYRLWSCFSGMDQSLSQASEDGDINALHAAIERDPLILNRIDRMPYYMDTPLHIAASAVIN</sequence>
<evidence type="ECO:0000313" key="1">
    <source>
        <dbReference type="EMBL" id="KAF5197442.1"/>
    </source>
</evidence>
<evidence type="ECO:0000313" key="2">
    <source>
        <dbReference type="Proteomes" id="UP000554482"/>
    </source>
</evidence>
<organism evidence="1 2">
    <name type="scientific">Thalictrum thalictroides</name>
    <name type="common">Rue-anemone</name>
    <name type="synonym">Anemone thalictroides</name>
    <dbReference type="NCBI Taxonomy" id="46969"/>
    <lineage>
        <taxon>Eukaryota</taxon>
        <taxon>Viridiplantae</taxon>
        <taxon>Streptophyta</taxon>
        <taxon>Embryophyta</taxon>
        <taxon>Tracheophyta</taxon>
        <taxon>Spermatophyta</taxon>
        <taxon>Magnoliopsida</taxon>
        <taxon>Ranunculales</taxon>
        <taxon>Ranunculaceae</taxon>
        <taxon>Thalictroideae</taxon>
        <taxon>Thalictrum</taxon>
    </lineage>
</organism>
<proteinExistence type="predicted"/>
<comment type="caution">
    <text evidence="1">The sequence shown here is derived from an EMBL/GenBank/DDBJ whole genome shotgun (WGS) entry which is preliminary data.</text>
</comment>
<protein>
    <recommendedName>
        <fullName evidence="3">Ankyrin repeat-containing protein</fullName>
    </recommendedName>
</protein>
<dbReference type="AlphaFoldDB" id="A0A7J6WMY1"/>
<accession>A0A7J6WMY1</accession>
<name>A0A7J6WMY1_THATH</name>
<dbReference type="Proteomes" id="UP000554482">
    <property type="component" value="Unassembled WGS sequence"/>
</dbReference>
<evidence type="ECO:0008006" key="3">
    <source>
        <dbReference type="Google" id="ProtNLM"/>
    </source>
</evidence>
<gene>
    <name evidence="1" type="ORF">FRX31_012976</name>
</gene>
<keyword evidence="2" id="KW-1185">Reference proteome</keyword>
<dbReference type="EMBL" id="JABWDY010014694">
    <property type="protein sequence ID" value="KAF5197442.1"/>
    <property type="molecule type" value="Genomic_DNA"/>
</dbReference>
<reference evidence="1 2" key="1">
    <citation type="submission" date="2020-06" db="EMBL/GenBank/DDBJ databases">
        <title>Transcriptomic and genomic resources for Thalictrum thalictroides and T. hernandezii: Facilitating candidate gene discovery in an emerging model plant lineage.</title>
        <authorList>
            <person name="Arias T."/>
            <person name="Riano-Pachon D.M."/>
            <person name="Di Stilio V.S."/>
        </authorList>
    </citation>
    <scope>NUCLEOTIDE SEQUENCE [LARGE SCALE GENOMIC DNA]</scope>
    <source>
        <strain evidence="2">cv. WT478/WT964</strain>
        <tissue evidence="1">Leaves</tissue>
    </source>
</reference>